<feature type="compositionally biased region" description="Basic and acidic residues" evidence="1">
    <location>
        <begin position="77"/>
        <end position="88"/>
    </location>
</feature>
<feature type="region of interest" description="Disordered" evidence="1">
    <location>
        <begin position="74"/>
        <end position="120"/>
    </location>
</feature>
<gene>
    <name evidence="2" type="ORF">CDV36_005909</name>
</gene>
<feature type="compositionally biased region" description="Basic and acidic residues" evidence="1">
    <location>
        <begin position="95"/>
        <end position="120"/>
    </location>
</feature>
<name>A0A3M2SA30_9HYPO</name>
<evidence type="ECO:0000256" key="1">
    <source>
        <dbReference type="SAM" id="MobiDB-lite"/>
    </source>
</evidence>
<sequence>MESTLPFAIQFEQDSILDKGKLKSVLTTIFASTLWAYRDAPDTVFVEAAYEPRVCVVSALVAAGALRMSTADGPIAIRDEVGTKSKETETDEEEKPATEPKKKKSAKVEKTKVESMEEEK</sequence>
<dbReference type="OrthoDB" id="5090388at2759"/>
<reference evidence="2 3" key="1">
    <citation type="submission" date="2017-06" db="EMBL/GenBank/DDBJ databases">
        <title>Comparative genomic analysis of Ambrosia Fusariam Clade fungi.</title>
        <authorList>
            <person name="Stajich J.E."/>
            <person name="Carrillo J."/>
            <person name="Kijimoto T."/>
            <person name="Eskalen A."/>
            <person name="O'Donnell K."/>
            <person name="Kasson M."/>
        </authorList>
    </citation>
    <scope>NUCLEOTIDE SEQUENCE [LARGE SCALE GENOMIC DNA]</scope>
    <source>
        <strain evidence="2">UCR3666</strain>
    </source>
</reference>
<protein>
    <submittedName>
        <fullName evidence="2">Uncharacterized protein</fullName>
    </submittedName>
</protein>
<dbReference type="AlphaFoldDB" id="A0A3M2SA30"/>
<comment type="caution">
    <text evidence="2">The sequence shown here is derived from an EMBL/GenBank/DDBJ whole genome shotgun (WGS) entry which is preliminary data.</text>
</comment>
<dbReference type="Proteomes" id="UP000277212">
    <property type="component" value="Unassembled WGS sequence"/>
</dbReference>
<keyword evidence="3" id="KW-1185">Reference proteome</keyword>
<proteinExistence type="predicted"/>
<evidence type="ECO:0000313" key="3">
    <source>
        <dbReference type="Proteomes" id="UP000277212"/>
    </source>
</evidence>
<accession>A0A3M2SA30</accession>
<organism evidence="2 3">
    <name type="scientific">Fusarium kuroshium</name>
    <dbReference type="NCBI Taxonomy" id="2010991"/>
    <lineage>
        <taxon>Eukaryota</taxon>
        <taxon>Fungi</taxon>
        <taxon>Dikarya</taxon>
        <taxon>Ascomycota</taxon>
        <taxon>Pezizomycotina</taxon>
        <taxon>Sordariomycetes</taxon>
        <taxon>Hypocreomycetidae</taxon>
        <taxon>Hypocreales</taxon>
        <taxon>Nectriaceae</taxon>
        <taxon>Fusarium</taxon>
        <taxon>Fusarium solani species complex</taxon>
    </lineage>
</organism>
<dbReference type="EMBL" id="NKUJ01000086">
    <property type="protein sequence ID" value="RMJ14386.1"/>
    <property type="molecule type" value="Genomic_DNA"/>
</dbReference>
<evidence type="ECO:0000313" key="2">
    <source>
        <dbReference type="EMBL" id="RMJ14386.1"/>
    </source>
</evidence>